<evidence type="ECO:0000259" key="2">
    <source>
        <dbReference type="PROSITE" id="PS50090"/>
    </source>
</evidence>
<dbReference type="AlphaFoldDB" id="A0A6A6F1C0"/>
<proteinExistence type="predicted"/>
<sequence length="193" mass="21701">MHTKVSAASGLGQLDFPLPRWWQQSDLLNSVNDGDGEHNGNETVEELPDSNQTVGDPNANLGLFGDNGRRHGIGSEIGESDEDELNLTKRQYGLLINQYYALPGTKRLVDGDSNYNEDKDEDRDEGTSDGNPHTTGGDTRPGKGDMYLRKRTRLLWSESDEQRLLAYKERMAMKWDDIFSRFPDRTPGAVRAR</sequence>
<keyword evidence="4" id="KW-1185">Reference proteome</keyword>
<dbReference type="PROSITE" id="PS50090">
    <property type="entry name" value="MYB_LIKE"/>
    <property type="match status" value="1"/>
</dbReference>
<protein>
    <recommendedName>
        <fullName evidence="2">Myb-like domain-containing protein</fullName>
    </recommendedName>
</protein>
<feature type="region of interest" description="Disordered" evidence="1">
    <location>
        <begin position="107"/>
        <end position="146"/>
    </location>
</feature>
<feature type="compositionally biased region" description="Polar residues" evidence="1">
    <location>
        <begin position="128"/>
        <end position="137"/>
    </location>
</feature>
<name>A0A6A6F1C0_9PEZI</name>
<evidence type="ECO:0000313" key="3">
    <source>
        <dbReference type="EMBL" id="KAF2195926.1"/>
    </source>
</evidence>
<evidence type="ECO:0000313" key="4">
    <source>
        <dbReference type="Proteomes" id="UP000800200"/>
    </source>
</evidence>
<feature type="domain" description="Myb-like" evidence="2">
    <location>
        <begin position="156"/>
        <end position="193"/>
    </location>
</feature>
<dbReference type="OrthoDB" id="3562657at2759"/>
<reference evidence="3" key="1">
    <citation type="journal article" date="2020" name="Stud. Mycol.">
        <title>101 Dothideomycetes genomes: a test case for predicting lifestyles and emergence of pathogens.</title>
        <authorList>
            <person name="Haridas S."/>
            <person name="Albert R."/>
            <person name="Binder M."/>
            <person name="Bloem J."/>
            <person name="Labutti K."/>
            <person name="Salamov A."/>
            <person name="Andreopoulos B."/>
            <person name="Baker S."/>
            <person name="Barry K."/>
            <person name="Bills G."/>
            <person name="Bluhm B."/>
            <person name="Cannon C."/>
            <person name="Castanera R."/>
            <person name="Culley D."/>
            <person name="Daum C."/>
            <person name="Ezra D."/>
            <person name="Gonzalez J."/>
            <person name="Henrissat B."/>
            <person name="Kuo A."/>
            <person name="Liang C."/>
            <person name="Lipzen A."/>
            <person name="Lutzoni F."/>
            <person name="Magnuson J."/>
            <person name="Mondo S."/>
            <person name="Nolan M."/>
            <person name="Ohm R."/>
            <person name="Pangilinan J."/>
            <person name="Park H.-J."/>
            <person name="Ramirez L."/>
            <person name="Alfaro M."/>
            <person name="Sun H."/>
            <person name="Tritt A."/>
            <person name="Yoshinaga Y."/>
            <person name="Zwiers L.-H."/>
            <person name="Turgeon B."/>
            <person name="Goodwin S."/>
            <person name="Spatafora J."/>
            <person name="Crous P."/>
            <person name="Grigoriev I."/>
        </authorList>
    </citation>
    <scope>NUCLEOTIDE SEQUENCE</scope>
    <source>
        <strain evidence="3">CBS 207.26</strain>
    </source>
</reference>
<dbReference type="EMBL" id="ML994610">
    <property type="protein sequence ID" value="KAF2195926.1"/>
    <property type="molecule type" value="Genomic_DNA"/>
</dbReference>
<gene>
    <name evidence="3" type="ORF">K469DRAFT_682154</name>
</gene>
<evidence type="ECO:0000256" key="1">
    <source>
        <dbReference type="SAM" id="MobiDB-lite"/>
    </source>
</evidence>
<dbReference type="Proteomes" id="UP000800200">
    <property type="component" value="Unassembled WGS sequence"/>
</dbReference>
<dbReference type="InterPro" id="IPR001005">
    <property type="entry name" value="SANT/Myb"/>
</dbReference>
<accession>A0A6A6F1C0</accession>
<organism evidence="3 4">
    <name type="scientific">Zopfia rhizophila CBS 207.26</name>
    <dbReference type="NCBI Taxonomy" id="1314779"/>
    <lineage>
        <taxon>Eukaryota</taxon>
        <taxon>Fungi</taxon>
        <taxon>Dikarya</taxon>
        <taxon>Ascomycota</taxon>
        <taxon>Pezizomycotina</taxon>
        <taxon>Dothideomycetes</taxon>
        <taxon>Dothideomycetes incertae sedis</taxon>
        <taxon>Zopfiaceae</taxon>
        <taxon>Zopfia</taxon>
    </lineage>
</organism>
<dbReference type="CDD" id="cd00167">
    <property type="entry name" value="SANT"/>
    <property type="match status" value="1"/>
</dbReference>
<feature type="region of interest" description="Disordered" evidence="1">
    <location>
        <begin position="28"/>
        <end position="57"/>
    </location>
</feature>